<accession>A0A2N0QVY8</accession>
<reference evidence="1 2" key="2">
    <citation type="submission" date="2017-10" db="EMBL/GenBank/DDBJ databases">
        <title>Genome analyses suggest a sexual origin of heterokaryosis in a supposedly ancient asexual fungus.</title>
        <authorList>
            <person name="Corradi N."/>
            <person name="Sedzielewska K."/>
            <person name="Noel J."/>
            <person name="Charron P."/>
            <person name="Farinelli L."/>
            <person name="Marton T."/>
            <person name="Kruger M."/>
            <person name="Pelin A."/>
            <person name="Brachmann A."/>
            <person name="Corradi N."/>
        </authorList>
    </citation>
    <scope>NUCLEOTIDE SEQUENCE [LARGE SCALE GENOMIC DNA]</scope>
    <source>
        <strain evidence="1 2">A1</strain>
    </source>
</reference>
<name>A0A2N0QVY8_9GLOM</name>
<organism evidence="1 2">
    <name type="scientific">Rhizophagus irregularis</name>
    <dbReference type="NCBI Taxonomy" id="588596"/>
    <lineage>
        <taxon>Eukaryota</taxon>
        <taxon>Fungi</taxon>
        <taxon>Fungi incertae sedis</taxon>
        <taxon>Mucoromycota</taxon>
        <taxon>Glomeromycotina</taxon>
        <taxon>Glomeromycetes</taxon>
        <taxon>Glomerales</taxon>
        <taxon>Glomeraceae</taxon>
        <taxon>Rhizophagus</taxon>
    </lineage>
</organism>
<dbReference type="EMBL" id="LLXH01002728">
    <property type="protein sequence ID" value="PKC55221.1"/>
    <property type="molecule type" value="Genomic_DNA"/>
</dbReference>
<proteinExistence type="predicted"/>
<dbReference type="Proteomes" id="UP000232688">
    <property type="component" value="Unassembled WGS sequence"/>
</dbReference>
<reference evidence="1 2" key="1">
    <citation type="submission" date="2017-10" db="EMBL/GenBank/DDBJ databases">
        <title>Extensive intraspecific genome diversity in a model arbuscular mycorrhizal fungus.</title>
        <authorList>
            <person name="Chen E.C.H."/>
            <person name="Morin E."/>
            <person name="Baudet D."/>
            <person name="Noel J."/>
            <person name="Ndikumana S."/>
            <person name="Charron P."/>
            <person name="St-Onge C."/>
            <person name="Giorgi J."/>
            <person name="Grigoriev I.V."/>
            <person name="Roux C."/>
            <person name="Martin F.M."/>
            <person name="Corradi N."/>
        </authorList>
    </citation>
    <scope>NUCLEOTIDE SEQUENCE [LARGE SCALE GENOMIC DNA]</scope>
    <source>
        <strain evidence="1 2">A1</strain>
    </source>
</reference>
<gene>
    <name evidence="1" type="ORF">RhiirA1_123789</name>
</gene>
<sequence>MALNIIIGHKVSTVHASVGRSFYIPQGAYLITGARIAKGTFGYLHFLHFSRYGQSMDYLALSWKI</sequence>
<evidence type="ECO:0000313" key="2">
    <source>
        <dbReference type="Proteomes" id="UP000232688"/>
    </source>
</evidence>
<dbReference type="VEuPathDB" id="FungiDB:FUN_016930"/>
<protein>
    <submittedName>
        <fullName evidence="1">Uncharacterized protein</fullName>
    </submittedName>
</protein>
<dbReference type="AlphaFoldDB" id="A0A2N0QVY8"/>
<comment type="caution">
    <text evidence="1">The sequence shown here is derived from an EMBL/GenBank/DDBJ whole genome shotgun (WGS) entry which is preliminary data.</text>
</comment>
<dbReference type="VEuPathDB" id="FungiDB:RhiirA1_123789"/>
<evidence type="ECO:0000313" key="1">
    <source>
        <dbReference type="EMBL" id="PKC55221.1"/>
    </source>
</evidence>